<gene>
    <name evidence="2" type="ORF">GCM10009710_33600</name>
</gene>
<dbReference type="Proteomes" id="UP001501057">
    <property type="component" value="Unassembled WGS sequence"/>
</dbReference>
<accession>A0ABP4WC00</accession>
<evidence type="ECO:0000313" key="2">
    <source>
        <dbReference type="EMBL" id="GAA1751106.1"/>
    </source>
</evidence>
<dbReference type="EMBL" id="BAAAME010000007">
    <property type="protein sequence ID" value="GAA1751106.1"/>
    <property type="molecule type" value="Genomic_DNA"/>
</dbReference>
<feature type="region of interest" description="Disordered" evidence="1">
    <location>
        <begin position="64"/>
        <end position="88"/>
    </location>
</feature>
<feature type="region of interest" description="Disordered" evidence="1">
    <location>
        <begin position="1"/>
        <end position="36"/>
    </location>
</feature>
<sequence length="88" mass="9731">MGHNEPHAQPDDVPYVDPHSPDPVVTSRHQVEREKARADDLALQMLFSGRSTYRGTRAALRRLATRAGKPTPQTDSATAPEVSQEERA</sequence>
<protein>
    <submittedName>
        <fullName evidence="2">Uncharacterized protein</fullName>
    </submittedName>
</protein>
<name>A0ABP4WC00_9ACTN</name>
<proteinExistence type="predicted"/>
<reference evidence="3" key="1">
    <citation type="journal article" date="2019" name="Int. J. Syst. Evol. Microbiol.">
        <title>The Global Catalogue of Microorganisms (GCM) 10K type strain sequencing project: providing services to taxonomists for standard genome sequencing and annotation.</title>
        <authorList>
            <consortium name="The Broad Institute Genomics Platform"/>
            <consortium name="The Broad Institute Genome Sequencing Center for Infectious Disease"/>
            <person name="Wu L."/>
            <person name="Ma J."/>
        </authorList>
    </citation>
    <scope>NUCLEOTIDE SEQUENCE [LARGE SCALE GENOMIC DNA]</scope>
    <source>
        <strain evidence="3">JCM 13518</strain>
    </source>
</reference>
<organism evidence="2 3">
    <name type="scientific">Aeromicrobium alkaliterrae</name>
    <dbReference type="NCBI Taxonomy" id="302168"/>
    <lineage>
        <taxon>Bacteria</taxon>
        <taxon>Bacillati</taxon>
        <taxon>Actinomycetota</taxon>
        <taxon>Actinomycetes</taxon>
        <taxon>Propionibacteriales</taxon>
        <taxon>Nocardioidaceae</taxon>
        <taxon>Aeromicrobium</taxon>
    </lineage>
</organism>
<evidence type="ECO:0000313" key="3">
    <source>
        <dbReference type="Proteomes" id="UP001501057"/>
    </source>
</evidence>
<keyword evidence="3" id="KW-1185">Reference proteome</keyword>
<evidence type="ECO:0000256" key="1">
    <source>
        <dbReference type="SAM" id="MobiDB-lite"/>
    </source>
</evidence>
<feature type="compositionally biased region" description="Basic and acidic residues" evidence="1">
    <location>
        <begin position="1"/>
        <end position="10"/>
    </location>
</feature>
<comment type="caution">
    <text evidence="2">The sequence shown here is derived from an EMBL/GenBank/DDBJ whole genome shotgun (WGS) entry which is preliminary data.</text>
</comment>